<protein>
    <submittedName>
        <fullName evidence="2">Uncharacterized protein</fullName>
    </submittedName>
</protein>
<feature type="transmembrane region" description="Helical" evidence="1">
    <location>
        <begin position="49"/>
        <end position="70"/>
    </location>
</feature>
<dbReference type="RefSeq" id="WP_147145020.1">
    <property type="nucleotide sequence ID" value="NZ_BKAJ01000003.1"/>
</dbReference>
<reference evidence="2 3" key="1">
    <citation type="submission" date="2019-07" db="EMBL/GenBank/DDBJ databases">
        <title>Whole genome shotgun sequence of Reyranella soli NBRC 108950.</title>
        <authorList>
            <person name="Hosoyama A."/>
            <person name="Uohara A."/>
            <person name="Ohji S."/>
            <person name="Ichikawa N."/>
        </authorList>
    </citation>
    <scope>NUCLEOTIDE SEQUENCE [LARGE SCALE GENOMIC DNA]</scope>
    <source>
        <strain evidence="2 3">NBRC 108950</strain>
    </source>
</reference>
<sequence>MTIGNLLLYFLACGVATFPLTLIGMRVVASLSPGSRIARKLDDTFEAALTISLVVWLLGAFVFYGIALYIERKSDCADQRTTQLTYECRKLYGGRDI</sequence>
<evidence type="ECO:0000313" key="2">
    <source>
        <dbReference type="EMBL" id="GEP52907.1"/>
    </source>
</evidence>
<dbReference type="OrthoDB" id="7375990at2"/>
<evidence type="ECO:0000256" key="1">
    <source>
        <dbReference type="SAM" id="Phobius"/>
    </source>
</evidence>
<proteinExistence type="predicted"/>
<keyword evidence="1" id="KW-0812">Transmembrane</keyword>
<evidence type="ECO:0000313" key="3">
    <source>
        <dbReference type="Proteomes" id="UP000321058"/>
    </source>
</evidence>
<accession>A0A512N1P8</accession>
<gene>
    <name evidence="2" type="ORF">RSO01_00730</name>
</gene>
<feature type="transmembrane region" description="Helical" evidence="1">
    <location>
        <begin position="7"/>
        <end position="29"/>
    </location>
</feature>
<keyword evidence="1" id="KW-1133">Transmembrane helix</keyword>
<keyword evidence="3" id="KW-1185">Reference proteome</keyword>
<dbReference type="AlphaFoldDB" id="A0A512N1P8"/>
<organism evidence="2 3">
    <name type="scientific">Reyranella soli</name>
    <dbReference type="NCBI Taxonomy" id="1230389"/>
    <lineage>
        <taxon>Bacteria</taxon>
        <taxon>Pseudomonadati</taxon>
        <taxon>Pseudomonadota</taxon>
        <taxon>Alphaproteobacteria</taxon>
        <taxon>Hyphomicrobiales</taxon>
        <taxon>Reyranellaceae</taxon>
        <taxon>Reyranella</taxon>
    </lineage>
</organism>
<dbReference type="EMBL" id="BKAJ01000003">
    <property type="protein sequence ID" value="GEP52907.1"/>
    <property type="molecule type" value="Genomic_DNA"/>
</dbReference>
<keyword evidence="1" id="KW-0472">Membrane</keyword>
<dbReference type="Proteomes" id="UP000321058">
    <property type="component" value="Unassembled WGS sequence"/>
</dbReference>
<comment type="caution">
    <text evidence="2">The sequence shown here is derived from an EMBL/GenBank/DDBJ whole genome shotgun (WGS) entry which is preliminary data.</text>
</comment>
<name>A0A512N1P8_9HYPH</name>